<evidence type="ECO:0008006" key="3">
    <source>
        <dbReference type="Google" id="ProtNLM"/>
    </source>
</evidence>
<sequence length="700" mass="77575">MSEYGMQISRILLSQLHCADEDVVAAAVCILKKSIFKPNYSSGKDLTDSRQMDVLLPSLLNLLDENDGIARAVVMLIAEYCSMSINNNCLKQVLKRLASGNASQRRNAIDIVSQLVCMSSDSANKLSDLTWQDIANNLIERLSDEEIAIRHQASKLISMIDPSLVMPALVHLLYSSDEGLSYASTAFTAMLQYHNQKPEVICMLLDCLSNIRLDLDLSKSADDLREGPKLDIDRVLMLMPEWSKSVQDWNSMIGPLIDKMFAEPSNATIVRFLSYISEHLAEAADVVLHRVLLQMQSQKGIKKGLLSRWESKSCQNEDLMGMQQSLFERLCPLLIIRLLPLRVFNDLNSFIMYGQLPVQGITHENRDVNNFDDCVAAFLLQRAFNMYEFEDVRKLAAELCGRIHPQVLFPIVSSLLEDAAKCEDVLIIKACLFAICTSLVVRGRESVSHPIIIQIRKTIETVLLWPSLDGDEVSKAQHGCIDCLALMICAELPNLESFKNSEKFSLLGKTSYAGNSVSGNSILAYVIHQLTSDKNEVPVCTLTSENCEHDAPVLCSFRLCMANVLLSACQKLSDSGKKLFARETLPRLISSVEVIKHAEIRAACVQVLFSAVYHLKSAVLPYSADLLKLSLNFLQTGSEKEKMAGAKLMASLMASEDTILESISKGLLGARQVLSRISASDPSNDLQVVCKKLLACITSP</sequence>
<dbReference type="SUPFAM" id="SSF48371">
    <property type="entry name" value="ARM repeat"/>
    <property type="match status" value="1"/>
</dbReference>
<reference evidence="1 2" key="1">
    <citation type="journal article" date="2014" name="PLoS ONE">
        <title>Global Analysis of Gene Expression Profiles in Physic Nut (Jatropha curcas L.) Seedlings Exposed to Salt Stress.</title>
        <authorList>
            <person name="Zhang L."/>
            <person name="Zhang C."/>
            <person name="Wu P."/>
            <person name="Chen Y."/>
            <person name="Li M."/>
            <person name="Jiang H."/>
            <person name="Wu G."/>
        </authorList>
    </citation>
    <scope>NUCLEOTIDE SEQUENCE [LARGE SCALE GENOMIC DNA]</scope>
    <source>
        <strain evidence="2">cv. GZQX0401</strain>
        <tissue evidence="1">Young leaves</tissue>
    </source>
</reference>
<gene>
    <name evidence="1" type="ORF">JCGZ_21049</name>
</gene>
<evidence type="ECO:0000313" key="1">
    <source>
        <dbReference type="EMBL" id="KDP26016.1"/>
    </source>
</evidence>
<organism evidence="1 2">
    <name type="scientific">Jatropha curcas</name>
    <name type="common">Barbados nut</name>
    <dbReference type="NCBI Taxonomy" id="180498"/>
    <lineage>
        <taxon>Eukaryota</taxon>
        <taxon>Viridiplantae</taxon>
        <taxon>Streptophyta</taxon>
        <taxon>Embryophyta</taxon>
        <taxon>Tracheophyta</taxon>
        <taxon>Spermatophyta</taxon>
        <taxon>Magnoliopsida</taxon>
        <taxon>eudicotyledons</taxon>
        <taxon>Gunneridae</taxon>
        <taxon>Pentapetalae</taxon>
        <taxon>rosids</taxon>
        <taxon>fabids</taxon>
        <taxon>Malpighiales</taxon>
        <taxon>Euphorbiaceae</taxon>
        <taxon>Crotonoideae</taxon>
        <taxon>Jatropheae</taxon>
        <taxon>Jatropha</taxon>
    </lineage>
</organism>
<dbReference type="InterPro" id="IPR016024">
    <property type="entry name" value="ARM-type_fold"/>
</dbReference>
<dbReference type="AlphaFoldDB" id="A0A067JPX5"/>
<dbReference type="EMBL" id="KK914930">
    <property type="protein sequence ID" value="KDP26016.1"/>
    <property type="molecule type" value="Genomic_DNA"/>
</dbReference>
<dbReference type="Gene3D" id="1.25.10.10">
    <property type="entry name" value="Leucine-rich Repeat Variant"/>
    <property type="match status" value="1"/>
</dbReference>
<dbReference type="OrthoDB" id="79603at2759"/>
<evidence type="ECO:0000313" key="2">
    <source>
        <dbReference type="Proteomes" id="UP000027138"/>
    </source>
</evidence>
<dbReference type="PANTHER" id="PTHR37743:SF1">
    <property type="entry name" value="ARM REPEAT SUPERFAMILY PROTEIN"/>
    <property type="match status" value="1"/>
</dbReference>
<dbReference type="Proteomes" id="UP000027138">
    <property type="component" value="Unassembled WGS sequence"/>
</dbReference>
<dbReference type="InterPro" id="IPR011989">
    <property type="entry name" value="ARM-like"/>
</dbReference>
<protein>
    <recommendedName>
        <fullName evidence="3">Condensin complex subunit 1 C-terminal domain-containing protein</fullName>
    </recommendedName>
</protein>
<name>A0A067JPX5_JATCU</name>
<dbReference type="PANTHER" id="PTHR37743">
    <property type="entry name" value="ARM REPEAT SUPERFAMILY PROTEIN"/>
    <property type="match status" value="1"/>
</dbReference>
<accession>A0A067JPX5</accession>
<keyword evidence="2" id="KW-1185">Reference proteome</keyword>
<dbReference type="STRING" id="180498.A0A067JPX5"/>
<proteinExistence type="predicted"/>